<evidence type="ECO:0000313" key="7">
    <source>
        <dbReference type="EMBL" id="VAW74692.1"/>
    </source>
</evidence>
<feature type="compositionally biased region" description="Basic residues" evidence="3">
    <location>
        <begin position="1"/>
        <end position="10"/>
    </location>
</feature>
<dbReference type="EMBL" id="UOFK01000062">
    <property type="protein sequence ID" value="VAW74692.1"/>
    <property type="molecule type" value="Genomic_DNA"/>
</dbReference>
<evidence type="ECO:0000259" key="4">
    <source>
        <dbReference type="PROSITE" id="PS50113"/>
    </source>
</evidence>
<dbReference type="InterPro" id="IPR001633">
    <property type="entry name" value="EAL_dom"/>
</dbReference>
<dbReference type="InterPro" id="IPR029787">
    <property type="entry name" value="Nucleotide_cyclase"/>
</dbReference>
<dbReference type="InterPro" id="IPR035965">
    <property type="entry name" value="PAS-like_dom_sf"/>
</dbReference>
<dbReference type="InterPro" id="IPR043128">
    <property type="entry name" value="Rev_trsase/Diguanyl_cyclase"/>
</dbReference>
<feature type="domain" description="GGDEF" evidence="6">
    <location>
        <begin position="355"/>
        <end position="488"/>
    </location>
</feature>
<dbReference type="InterPro" id="IPR013656">
    <property type="entry name" value="PAS_4"/>
</dbReference>
<dbReference type="Pfam" id="PF00990">
    <property type="entry name" value="GGDEF"/>
    <property type="match status" value="1"/>
</dbReference>
<dbReference type="CDD" id="cd01068">
    <property type="entry name" value="globin_sensor"/>
    <property type="match status" value="1"/>
</dbReference>
<dbReference type="GO" id="GO:0019825">
    <property type="term" value="F:oxygen binding"/>
    <property type="evidence" value="ECO:0007669"/>
    <property type="project" value="InterPro"/>
</dbReference>
<evidence type="ECO:0000259" key="6">
    <source>
        <dbReference type="PROSITE" id="PS50887"/>
    </source>
</evidence>
<accession>A0A3B0YHB5</accession>
<protein>
    <recommendedName>
        <fullName evidence="1">Diguanylate cyclase DosC</fullName>
    </recommendedName>
    <alternativeName>
        <fullName evidence="2">Direct oxygen-sensing cyclase</fullName>
    </alternativeName>
</protein>
<dbReference type="AlphaFoldDB" id="A0A3B0YHB5"/>
<dbReference type="Gene3D" id="1.10.490.10">
    <property type="entry name" value="Globins"/>
    <property type="match status" value="1"/>
</dbReference>
<dbReference type="Gene3D" id="3.20.20.450">
    <property type="entry name" value="EAL domain"/>
    <property type="match status" value="1"/>
</dbReference>
<dbReference type="CDD" id="cd01948">
    <property type="entry name" value="EAL"/>
    <property type="match status" value="1"/>
</dbReference>
<gene>
    <name evidence="7" type="ORF">MNBD_GAMMA13-793</name>
</gene>
<dbReference type="SUPFAM" id="SSF141868">
    <property type="entry name" value="EAL domain-like"/>
    <property type="match status" value="1"/>
</dbReference>
<evidence type="ECO:0000256" key="3">
    <source>
        <dbReference type="SAM" id="MobiDB-lite"/>
    </source>
</evidence>
<dbReference type="SMART" id="SM00086">
    <property type="entry name" value="PAC"/>
    <property type="match status" value="1"/>
</dbReference>
<dbReference type="InterPro" id="IPR039379">
    <property type="entry name" value="Protoglobin_sensor_dom"/>
</dbReference>
<dbReference type="PROSITE" id="PS50887">
    <property type="entry name" value="GGDEF"/>
    <property type="match status" value="1"/>
</dbReference>
<dbReference type="InterPro" id="IPR000700">
    <property type="entry name" value="PAS-assoc_C"/>
</dbReference>
<dbReference type="PANTHER" id="PTHR44757">
    <property type="entry name" value="DIGUANYLATE CYCLASE DGCP"/>
    <property type="match status" value="1"/>
</dbReference>
<dbReference type="CDD" id="cd00130">
    <property type="entry name" value="PAS"/>
    <property type="match status" value="1"/>
</dbReference>
<reference evidence="7" key="1">
    <citation type="submission" date="2018-06" db="EMBL/GenBank/DDBJ databases">
        <authorList>
            <person name="Zhirakovskaya E."/>
        </authorList>
    </citation>
    <scope>NUCLEOTIDE SEQUENCE</scope>
</reference>
<dbReference type="SMART" id="SM00052">
    <property type="entry name" value="EAL"/>
    <property type="match status" value="1"/>
</dbReference>
<dbReference type="InterPro" id="IPR000160">
    <property type="entry name" value="GGDEF_dom"/>
</dbReference>
<evidence type="ECO:0000259" key="5">
    <source>
        <dbReference type="PROSITE" id="PS50883"/>
    </source>
</evidence>
<dbReference type="SUPFAM" id="SSF46458">
    <property type="entry name" value="Globin-like"/>
    <property type="match status" value="1"/>
</dbReference>
<dbReference type="InterPro" id="IPR012292">
    <property type="entry name" value="Globin/Proto"/>
</dbReference>
<dbReference type="InterPro" id="IPR009050">
    <property type="entry name" value="Globin-like_sf"/>
</dbReference>
<dbReference type="PROSITE" id="PS50883">
    <property type="entry name" value="EAL"/>
    <property type="match status" value="1"/>
</dbReference>
<organism evidence="7">
    <name type="scientific">hydrothermal vent metagenome</name>
    <dbReference type="NCBI Taxonomy" id="652676"/>
    <lineage>
        <taxon>unclassified sequences</taxon>
        <taxon>metagenomes</taxon>
        <taxon>ecological metagenomes</taxon>
    </lineage>
</organism>
<dbReference type="Gene3D" id="3.30.70.270">
    <property type="match status" value="1"/>
</dbReference>
<dbReference type="PROSITE" id="PS50113">
    <property type="entry name" value="PAC"/>
    <property type="match status" value="1"/>
</dbReference>
<dbReference type="InterPro" id="IPR052155">
    <property type="entry name" value="Biofilm_reg_signaling"/>
</dbReference>
<dbReference type="CDD" id="cd01949">
    <property type="entry name" value="GGDEF"/>
    <property type="match status" value="1"/>
</dbReference>
<dbReference type="SUPFAM" id="SSF55785">
    <property type="entry name" value="PYP-like sensor domain (PAS domain)"/>
    <property type="match status" value="1"/>
</dbReference>
<dbReference type="Pfam" id="PF08448">
    <property type="entry name" value="PAS_4"/>
    <property type="match status" value="1"/>
</dbReference>
<dbReference type="PANTHER" id="PTHR44757:SF2">
    <property type="entry name" value="BIOFILM ARCHITECTURE MAINTENANCE PROTEIN MBAA"/>
    <property type="match status" value="1"/>
</dbReference>
<feature type="region of interest" description="Disordered" evidence="3">
    <location>
        <begin position="1"/>
        <end position="21"/>
    </location>
</feature>
<evidence type="ECO:0000256" key="2">
    <source>
        <dbReference type="ARBA" id="ARBA00029839"/>
    </source>
</evidence>
<dbReference type="InterPro" id="IPR035919">
    <property type="entry name" value="EAL_sf"/>
</dbReference>
<sequence>MAAAAKKRGRPKADSRSGARKKNVNAIVGKEFNYVLQLTSADTKLLHRYQDVLTQGAAGFAETSYNYLFDNPDIADIMYAYERDGGNVGELVRGMLEHKLGLLSGDIGEAAAQCAERIGQGHQRSGVKPVWTLGAYRLFLDHLQKLVATESRIDHAERDAVESALIKMIFRDLAITTEAYWRSTVEQLTDQRDVLDEEQSLASEILSNIPQLLWTVDIESNNISYASPGTRAFCEHELEAPIPCFYLIHGSERERVLTAWQQVIDGKSVQLEVRLMSPGSTTEGWFRLAFYPMANRRGRVLRVHCLMEDITNQHTDRERLEQLSTQDDVTGLANRALWFDRLGAAIAVARRNPGSSVAVMMLDVNQFKMHNDSLSHGAGDGLLRQIAGRLQKVVRDSDTLARLGGDEFGIVLPFLQDAERAVERVASEVVSTLSVPFSHQQRELCISSAIGISVFPQHGEDAHILASHADSAMYRAKWNAVPYLFYEPDAVPSSASEHLQFSGQLHGALEREEFELHYQPKIDLVSGETCGVEALLRWQHPQQGLVLPRQFIPLAEQLGMIMPITDWVLDTALAHSKLWVADGKIMPVSVNVSARSFQSPGLVEAISEALQRAGLQGESLEIEITEGALMADLDKGAHILAGLKELGVAIAIDDFGTGCLSLSCLSRLPIDTLKIDQSFLEDMAGSPRDAAVVRSIIELGHNLSFKVVAEGVEDEAVHILLQSLGCDLVQGFHISKPLPSESLGEWLSHAAH</sequence>
<dbReference type="GO" id="GO:0020037">
    <property type="term" value="F:heme binding"/>
    <property type="evidence" value="ECO:0007669"/>
    <property type="project" value="InterPro"/>
</dbReference>
<feature type="domain" description="EAL" evidence="5">
    <location>
        <begin position="498"/>
        <end position="751"/>
    </location>
</feature>
<dbReference type="InterPro" id="IPR000014">
    <property type="entry name" value="PAS"/>
</dbReference>
<name>A0A3B0YHB5_9ZZZZ</name>
<evidence type="ECO:0000256" key="1">
    <source>
        <dbReference type="ARBA" id="ARBA00015125"/>
    </source>
</evidence>
<dbReference type="NCBIfam" id="TIGR00254">
    <property type="entry name" value="GGDEF"/>
    <property type="match status" value="1"/>
</dbReference>
<feature type="domain" description="PAC" evidence="4">
    <location>
        <begin position="269"/>
        <end position="322"/>
    </location>
</feature>
<proteinExistence type="predicted"/>
<dbReference type="InterPro" id="IPR001610">
    <property type="entry name" value="PAC"/>
</dbReference>
<dbReference type="SUPFAM" id="SSF55073">
    <property type="entry name" value="Nucleotide cyclase"/>
    <property type="match status" value="1"/>
</dbReference>
<dbReference type="Pfam" id="PF00563">
    <property type="entry name" value="EAL"/>
    <property type="match status" value="1"/>
</dbReference>
<dbReference type="Pfam" id="PF11563">
    <property type="entry name" value="Protoglobin"/>
    <property type="match status" value="1"/>
</dbReference>
<dbReference type="InterPro" id="IPR044398">
    <property type="entry name" value="Globin-sensor_dom"/>
</dbReference>
<dbReference type="Gene3D" id="3.30.450.20">
    <property type="entry name" value="PAS domain"/>
    <property type="match status" value="1"/>
</dbReference>
<dbReference type="SMART" id="SM00267">
    <property type="entry name" value="GGDEF"/>
    <property type="match status" value="1"/>
</dbReference>